<evidence type="ECO:0000313" key="1">
    <source>
        <dbReference type="EMBL" id="SPP65460.1"/>
    </source>
</evidence>
<proteinExistence type="predicted"/>
<organism evidence="1 2">
    <name type="scientific">Nitrospira lenta</name>
    <dbReference type="NCBI Taxonomy" id="1436998"/>
    <lineage>
        <taxon>Bacteria</taxon>
        <taxon>Pseudomonadati</taxon>
        <taxon>Nitrospirota</taxon>
        <taxon>Nitrospiria</taxon>
        <taxon>Nitrospirales</taxon>
        <taxon>Nitrospiraceae</taxon>
        <taxon>Nitrospira</taxon>
    </lineage>
</organism>
<dbReference type="Proteomes" id="UP000248168">
    <property type="component" value="Unassembled WGS sequence"/>
</dbReference>
<dbReference type="InParanoid" id="A0A330LEP7"/>
<gene>
    <name evidence="1" type="ORF">NITLEN_30374</name>
</gene>
<evidence type="ECO:0000313" key="2">
    <source>
        <dbReference type="Proteomes" id="UP000248168"/>
    </source>
</evidence>
<sequence length="40" mass="4347">MAREKDVRLAAGLRDDLLIVGLYAAAFTDKWGGESHEAPC</sequence>
<keyword evidence="2" id="KW-1185">Reference proteome</keyword>
<accession>A0A330LEP7</accession>
<name>A0A330LEP7_9BACT</name>
<protein>
    <submittedName>
        <fullName evidence="1">Uncharacterized protein</fullName>
    </submittedName>
</protein>
<dbReference type="EMBL" id="OUNR01000016">
    <property type="protein sequence ID" value="SPP65460.1"/>
    <property type="molecule type" value="Genomic_DNA"/>
</dbReference>
<reference evidence="2" key="1">
    <citation type="submission" date="2018-04" db="EMBL/GenBank/DDBJ databases">
        <authorList>
            <person name="Lucker S."/>
            <person name="Sakoula D."/>
        </authorList>
    </citation>
    <scope>NUCLEOTIDE SEQUENCE [LARGE SCALE GENOMIC DNA]</scope>
</reference>
<dbReference type="AlphaFoldDB" id="A0A330LEP7"/>